<comment type="cofactor">
    <cofactor evidence="10">
        <name>thiamine diphosphate</name>
        <dbReference type="ChEBI" id="CHEBI:58937"/>
    </cofactor>
    <text evidence="10">Binds 1 thiamine pyrophosphate per subunit.</text>
</comment>
<feature type="binding site" evidence="10">
    <location>
        <position position="289"/>
    </location>
    <ligand>
        <name>thiamine diphosphate</name>
        <dbReference type="ChEBI" id="CHEBI:58937"/>
    </ligand>
</feature>
<feature type="domain" description="Transketolase-like pyrimidine-binding" evidence="11">
    <location>
        <begin position="320"/>
        <end position="485"/>
    </location>
</feature>
<dbReference type="PANTHER" id="PTHR43322">
    <property type="entry name" value="1-D-DEOXYXYLULOSE 5-PHOSPHATE SYNTHASE-RELATED"/>
    <property type="match status" value="1"/>
</dbReference>
<dbReference type="NCBIfam" id="NF003933">
    <property type="entry name" value="PRK05444.2-2"/>
    <property type="match status" value="1"/>
</dbReference>
<accession>A0A1I4TA18</accession>
<dbReference type="EC" id="2.2.1.7" evidence="10"/>
<evidence type="ECO:0000256" key="2">
    <source>
        <dbReference type="ARBA" id="ARBA00011081"/>
    </source>
</evidence>
<dbReference type="UniPathway" id="UPA00064">
    <property type="reaction ID" value="UER00091"/>
</dbReference>
<evidence type="ECO:0000256" key="3">
    <source>
        <dbReference type="ARBA" id="ARBA00011738"/>
    </source>
</evidence>
<dbReference type="RefSeq" id="WP_093394394.1">
    <property type="nucleotide sequence ID" value="NZ_FOUU01000003.1"/>
</dbReference>
<evidence type="ECO:0000256" key="10">
    <source>
        <dbReference type="HAMAP-Rule" id="MF_00315"/>
    </source>
</evidence>
<feature type="binding site" evidence="10">
    <location>
        <position position="371"/>
    </location>
    <ligand>
        <name>thiamine diphosphate</name>
        <dbReference type="ChEBI" id="CHEBI:58937"/>
    </ligand>
</feature>
<keyword evidence="13" id="KW-1185">Reference proteome</keyword>
<dbReference type="Pfam" id="PF02779">
    <property type="entry name" value="Transket_pyr"/>
    <property type="match status" value="1"/>
</dbReference>
<dbReference type="Pfam" id="PF13292">
    <property type="entry name" value="DXP_synthase_N"/>
    <property type="match status" value="1"/>
</dbReference>
<keyword evidence="6 10" id="KW-0460">Magnesium</keyword>
<dbReference type="GO" id="GO:0016114">
    <property type="term" value="P:terpenoid biosynthetic process"/>
    <property type="evidence" value="ECO:0007669"/>
    <property type="project" value="UniProtKB-UniRule"/>
</dbReference>
<feature type="binding site" evidence="10">
    <location>
        <begin position="118"/>
        <end position="120"/>
    </location>
    <ligand>
        <name>thiamine diphosphate</name>
        <dbReference type="ChEBI" id="CHEBI:58937"/>
    </ligand>
</feature>
<evidence type="ECO:0000256" key="4">
    <source>
        <dbReference type="ARBA" id="ARBA00022679"/>
    </source>
</evidence>
<evidence type="ECO:0000256" key="1">
    <source>
        <dbReference type="ARBA" id="ARBA00004980"/>
    </source>
</evidence>
<dbReference type="FunFam" id="3.40.50.970:FF:000030">
    <property type="entry name" value="1-deoxy-D-xylulose-5-phosphate synthase"/>
    <property type="match status" value="1"/>
</dbReference>
<dbReference type="SUPFAM" id="SSF52518">
    <property type="entry name" value="Thiamin diphosphate-binding fold (THDP-binding)"/>
    <property type="match status" value="2"/>
</dbReference>
<feature type="binding site" evidence="10">
    <location>
        <position position="178"/>
    </location>
    <ligand>
        <name>thiamine diphosphate</name>
        <dbReference type="ChEBI" id="CHEBI:58937"/>
    </ligand>
</feature>
<comment type="pathway">
    <text evidence="1 10">Metabolic intermediate biosynthesis; 1-deoxy-D-xylulose 5-phosphate biosynthesis; 1-deoxy-D-xylulose 5-phosphate from D-glyceraldehyde 3-phosphate and pyruvate: step 1/1.</text>
</comment>
<organism evidence="12 13">
    <name type="scientific">Thermodesulforhabdus norvegica</name>
    <dbReference type="NCBI Taxonomy" id="39841"/>
    <lineage>
        <taxon>Bacteria</taxon>
        <taxon>Pseudomonadati</taxon>
        <taxon>Thermodesulfobacteriota</taxon>
        <taxon>Syntrophobacteria</taxon>
        <taxon>Syntrophobacterales</taxon>
        <taxon>Thermodesulforhabdaceae</taxon>
        <taxon>Thermodesulforhabdus</taxon>
    </lineage>
</organism>
<feature type="binding site" evidence="10">
    <location>
        <position position="178"/>
    </location>
    <ligand>
        <name>Mg(2+)</name>
        <dbReference type="ChEBI" id="CHEBI:18420"/>
    </ligand>
</feature>
<dbReference type="GO" id="GO:0030976">
    <property type="term" value="F:thiamine pyrophosphate binding"/>
    <property type="evidence" value="ECO:0007669"/>
    <property type="project" value="UniProtKB-UniRule"/>
</dbReference>
<dbReference type="SUPFAM" id="SSF52922">
    <property type="entry name" value="TK C-terminal domain-like"/>
    <property type="match status" value="1"/>
</dbReference>
<dbReference type="SMART" id="SM00861">
    <property type="entry name" value="Transket_pyr"/>
    <property type="match status" value="1"/>
</dbReference>
<comment type="catalytic activity">
    <reaction evidence="10">
        <text>D-glyceraldehyde 3-phosphate + pyruvate + H(+) = 1-deoxy-D-xylulose 5-phosphate + CO2</text>
        <dbReference type="Rhea" id="RHEA:12605"/>
        <dbReference type="ChEBI" id="CHEBI:15361"/>
        <dbReference type="ChEBI" id="CHEBI:15378"/>
        <dbReference type="ChEBI" id="CHEBI:16526"/>
        <dbReference type="ChEBI" id="CHEBI:57792"/>
        <dbReference type="ChEBI" id="CHEBI:59776"/>
        <dbReference type="EC" id="2.2.1.7"/>
    </reaction>
</comment>
<comment type="function">
    <text evidence="10">Catalyzes the acyloin condensation reaction between C atoms 2 and 3 of pyruvate and glyceraldehyde 3-phosphate to yield 1-deoxy-D-xylulose-5-phosphate (DXP).</text>
</comment>
<dbReference type="Proteomes" id="UP000199611">
    <property type="component" value="Unassembled WGS sequence"/>
</dbReference>
<dbReference type="InterPro" id="IPR009014">
    <property type="entry name" value="Transketo_C/PFOR_II"/>
</dbReference>
<gene>
    <name evidence="10" type="primary">dxs</name>
    <name evidence="12" type="ORF">SAMN05660836_01302</name>
</gene>
<feature type="binding site" evidence="10">
    <location>
        <position position="77"/>
    </location>
    <ligand>
        <name>thiamine diphosphate</name>
        <dbReference type="ChEBI" id="CHEBI:58937"/>
    </ligand>
</feature>
<reference evidence="12 13" key="1">
    <citation type="submission" date="2016-10" db="EMBL/GenBank/DDBJ databases">
        <authorList>
            <person name="de Groot N.N."/>
        </authorList>
    </citation>
    <scope>NUCLEOTIDE SEQUENCE [LARGE SCALE GENOMIC DNA]</scope>
    <source>
        <strain evidence="12 13">DSM 9990</strain>
    </source>
</reference>
<dbReference type="InterPro" id="IPR033248">
    <property type="entry name" value="Transketolase_C"/>
</dbReference>
<feature type="binding site" evidence="10">
    <location>
        <position position="149"/>
    </location>
    <ligand>
        <name>Mg(2+)</name>
        <dbReference type="ChEBI" id="CHEBI:18420"/>
    </ligand>
</feature>
<dbReference type="Gene3D" id="3.40.50.970">
    <property type="match status" value="2"/>
</dbReference>
<dbReference type="Pfam" id="PF02780">
    <property type="entry name" value="Transketolase_C"/>
    <property type="match status" value="1"/>
</dbReference>
<dbReference type="FunFam" id="3.40.50.920:FF:000002">
    <property type="entry name" value="1-deoxy-D-xylulose-5-phosphate synthase"/>
    <property type="match status" value="1"/>
</dbReference>
<name>A0A1I4TA18_9BACT</name>
<dbReference type="STRING" id="39841.SAMN05660836_01302"/>
<dbReference type="InterPro" id="IPR005477">
    <property type="entry name" value="Dxylulose-5-P_synthase"/>
</dbReference>
<evidence type="ECO:0000313" key="12">
    <source>
        <dbReference type="EMBL" id="SFM73407.1"/>
    </source>
</evidence>
<dbReference type="HAMAP" id="MF_00315">
    <property type="entry name" value="DXP_synth"/>
    <property type="match status" value="1"/>
</dbReference>
<feature type="binding site" evidence="10">
    <location>
        <begin position="150"/>
        <end position="151"/>
    </location>
    <ligand>
        <name>thiamine diphosphate</name>
        <dbReference type="ChEBI" id="CHEBI:58937"/>
    </ligand>
</feature>
<evidence type="ECO:0000256" key="8">
    <source>
        <dbReference type="ARBA" id="ARBA00023052"/>
    </source>
</evidence>
<comment type="cofactor">
    <cofactor evidence="10">
        <name>Mg(2+)</name>
        <dbReference type="ChEBI" id="CHEBI:18420"/>
    </cofactor>
    <text evidence="10">Binds 1 Mg(2+) ion per subunit.</text>
</comment>
<keyword evidence="4 10" id="KW-0808">Transferase</keyword>
<dbReference type="GO" id="GO:0009228">
    <property type="term" value="P:thiamine biosynthetic process"/>
    <property type="evidence" value="ECO:0007669"/>
    <property type="project" value="UniProtKB-UniRule"/>
</dbReference>
<keyword evidence="5 10" id="KW-0479">Metal-binding</keyword>
<dbReference type="NCBIfam" id="TIGR00204">
    <property type="entry name" value="dxs"/>
    <property type="match status" value="1"/>
</dbReference>
<dbReference type="CDD" id="cd07033">
    <property type="entry name" value="TPP_PYR_DXS_TK_like"/>
    <property type="match status" value="1"/>
</dbReference>
<evidence type="ECO:0000256" key="5">
    <source>
        <dbReference type="ARBA" id="ARBA00022723"/>
    </source>
</evidence>
<sequence length="645" mass="70864">MTEQSRILDNINSPADLKRLSPVQLQALAQEIREEIIRVVSKNGGHLAPNLGVVELTLALHYVFESPEDRIIWDVGHQSYPHKLITGRREVFHTLRTFGGISGFPKRDESPHDAFGTGHASTSISSALGITVAKSLKGCSRKVVAVIGDGSMTGGMAFEALNHAGDLGKDLIVVLNDNEMSISPNVGALSSFLSRKLSSRTIVQFKKQMEQFLKAIPGVGSNILQWLKKSEDSFIAFFTPGILFQALKFHYIGPINGHRLERLIETFEKAKHINGPVLIHVLTQKGRGYHPAESNPTHFHGVGPFKIDTGESCSSGGCPPTYTSVFGRTLVRLAEKDPRIVAITAAMKEGTGLDKFAGLYPERFFDVGIAEQHAVTFAAGLATEGFRPVVAIYSTFLQRAYDQVVHDVALQNLPVVFAMDRGGIVGEDGPTHHGVFDFSYLRHIPNMVVMAPRDENQLQHMIYTALKYERGPIAFRYPRGYGLGVPMDEELKEIPIGRGEVLREGNDVVLVAIGAMVHPAVEAAELLKKEGIEATVIDARFVKPLDEELIASRAEKADAVVTLEENVLQGGFGSAILEMFSNLGWFPSRFLRIGIPDLFVPHGSQKDLRKALKLDPESIAESVKKLLESNAKEFRTKSARLRAIR</sequence>
<evidence type="ECO:0000313" key="13">
    <source>
        <dbReference type="Proteomes" id="UP000199611"/>
    </source>
</evidence>
<evidence type="ECO:0000256" key="6">
    <source>
        <dbReference type="ARBA" id="ARBA00022842"/>
    </source>
</evidence>
<comment type="subunit">
    <text evidence="3 10">Homodimer.</text>
</comment>
<comment type="similarity">
    <text evidence="2 10">Belongs to the transketolase family. DXPS subfamily.</text>
</comment>
<dbReference type="GO" id="GO:0008661">
    <property type="term" value="F:1-deoxy-D-xylulose-5-phosphate synthase activity"/>
    <property type="evidence" value="ECO:0007669"/>
    <property type="project" value="UniProtKB-UniRule"/>
</dbReference>
<keyword evidence="8 10" id="KW-0786">Thiamine pyrophosphate</keyword>
<dbReference type="AlphaFoldDB" id="A0A1I4TA18"/>
<dbReference type="OrthoDB" id="9803371at2"/>
<keyword evidence="7 10" id="KW-0784">Thiamine biosynthesis</keyword>
<proteinExistence type="inferred from homology"/>
<dbReference type="PANTHER" id="PTHR43322:SF5">
    <property type="entry name" value="1-DEOXY-D-XYLULOSE-5-PHOSPHATE SYNTHASE, CHLOROPLASTIC"/>
    <property type="match status" value="1"/>
</dbReference>
<evidence type="ECO:0000256" key="7">
    <source>
        <dbReference type="ARBA" id="ARBA00022977"/>
    </source>
</evidence>
<dbReference type="EMBL" id="FOUU01000003">
    <property type="protein sequence ID" value="SFM73407.1"/>
    <property type="molecule type" value="Genomic_DNA"/>
</dbReference>
<dbReference type="InterPro" id="IPR020826">
    <property type="entry name" value="Transketolase_BS"/>
</dbReference>
<dbReference type="PROSITE" id="PS00802">
    <property type="entry name" value="TRANSKETOLASE_2"/>
    <property type="match status" value="1"/>
</dbReference>
<dbReference type="InterPro" id="IPR029061">
    <property type="entry name" value="THDP-binding"/>
</dbReference>
<evidence type="ECO:0000259" key="11">
    <source>
        <dbReference type="SMART" id="SM00861"/>
    </source>
</evidence>
<dbReference type="GO" id="GO:0005829">
    <property type="term" value="C:cytosol"/>
    <property type="evidence" value="ECO:0007669"/>
    <property type="project" value="TreeGrafter"/>
</dbReference>
<dbReference type="GO" id="GO:0000287">
    <property type="term" value="F:magnesium ion binding"/>
    <property type="evidence" value="ECO:0007669"/>
    <property type="project" value="UniProtKB-UniRule"/>
</dbReference>
<keyword evidence="9 10" id="KW-0414">Isoprene biosynthesis</keyword>
<dbReference type="GO" id="GO:0019288">
    <property type="term" value="P:isopentenyl diphosphate biosynthetic process, methylerythritol 4-phosphate pathway"/>
    <property type="evidence" value="ECO:0007669"/>
    <property type="project" value="TreeGrafter"/>
</dbReference>
<dbReference type="Gene3D" id="3.40.50.920">
    <property type="match status" value="1"/>
</dbReference>
<dbReference type="InterPro" id="IPR005475">
    <property type="entry name" value="Transketolase-like_Pyr-bd"/>
</dbReference>
<dbReference type="CDD" id="cd02007">
    <property type="entry name" value="TPP_DXS"/>
    <property type="match status" value="1"/>
</dbReference>
<protein>
    <recommendedName>
        <fullName evidence="10">1-deoxy-D-xylulose-5-phosphate synthase</fullName>
        <ecNumber evidence="10">2.2.1.7</ecNumber>
    </recommendedName>
    <alternativeName>
        <fullName evidence="10">1-deoxyxylulose-5-phosphate synthase</fullName>
        <shortName evidence="10">DXP synthase</shortName>
        <shortName evidence="10">DXPS</shortName>
    </alternativeName>
</protein>
<evidence type="ECO:0000256" key="9">
    <source>
        <dbReference type="ARBA" id="ARBA00023229"/>
    </source>
</evidence>